<evidence type="ECO:0000313" key="4">
    <source>
        <dbReference type="EMBL" id="CAF4400800.1"/>
    </source>
</evidence>
<evidence type="ECO:0000259" key="1">
    <source>
        <dbReference type="Pfam" id="PF12781"/>
    </source>
</evidence>
<dbReference type="EMBL" id="CAJOBJ010061652">
    <property type="protein sequence ID" value="CAF4420392.1"/>
    <property type="molecule type" value="Genomic_DNA"/>
</dbReference>
<dbReference type="Proteomes" id="UP000681967">
    <property type="component" value="Unassembled WGS sequence"/>
</dbReference>
<evidence type="ECO:0000313" key="3">
    <source>
        <dbReference type="EMBL" id="CAF4295268.1"/>
    </source>
</evidence>
<feature type="non-terminal residue" evidence="3">
    <location>
        <position position="1"/>
    </location>
</feature>
<accession>A0A8S2TLB4</accession>
<dbReference type="GO" id="GO:0051959">
    <property type="term" value="F:dynein light intermediate chain binding"/>
    <property type="evidence" value="ECO:0007669"/>
    <property type="project" value="InterPro"/>
</dbReference>
<dbReference type="Gene3D" id="1.20.920.20">
    <property type="match status" value="1"/>
</dbReference>
<evidence type="ECO:0000313" key="5">
    <source>
        <dbReference type="EMBL" id="CAF4400836.1"/>
    </source>
</evidence>
<gene>
    <name evidence="2" type="ORF">BYL167_LOCUS27197</name>
    <name evidence="3" type="ORF">BYL167_LOCUS27259</name>
    <name evidence="6" type="ORF">GIL414_LOCUS31029</name>
    <name evidence="7" type="ORF">GIL414_LOCUS31065</name>
    <name evidence="4" type="ORF">SMN809_LOCUS30440</name>
    <name evidence="5" type="ORF">SMN809_LOCUS30442</name>
</gene>
<dbReference type="PANTHER" id="PTHR22878">
    <property type="entry name" value="DYNEIN HEAVY CHAIN 6, AXONEMAL-LIKE-RELATED"/>
    <property type="match status" value="1"/>
</dbReference>
<evidence type="ECO:0000313" key="7">
    <source>
        <dbReference type="EMBL" id="CAF4420392.1"/>
    </source>
</evidence>
<dbReference type="Proteomes" id="UP000681720">
    <property type="component" value="Unassembled WGS sequence"/>
</dbReference>
<reference evidence="3" key="1">
    <citation type="submission" date="2021-02" db="EMBL/GenBank/DDBJ databases">
        <authorList>
            <person name="Nowell W R."/>
        </authorList>
    </citation>
    <scope>NUCLEOTIDE SEQUENCE</scope>
</reference>
<dbReference type="GO" id="GO:0030286">
    <property type="term" value="C:dynein complex"/>
    <property type="evidence" value="ECO:0007669"/>
    <property type="project" value="InterPro"/>
</dbReference>
<dbReference type="GO" id="GO:0045505">
    <property type="term" value="F:dynein intermediate chain binding"/>
    <property type="evidence" value="ECO:0007669"/>
    <property type="project" value="InterPro"/>
</dbReference>
<dbReference type="Pfam" id="PF12781">
    <property type="entry name" value="AAA_9"/>
    <property type="match status" value="1"/>
</dbReference>
<evidence type="ECO:0000313" key="2">
    <source>
        <dbReference type="EMBL" id="CAF4293649.1"/>
    </source>
</evidence>
<proteinExistence type="predicted"/>
<dbReference type="EMBL" id="CAJOBI010057530">
    <property type="protein sequence ID" value="CAF4400800.1"/>
    <property type="molecule type" value="Genomic_DNA"/>
</dbReference>
<dbReference type="EMBL" id="CAJOBI010057535">
    <property type="protein sequence ID" value="CAF4400836.1"/>
    <property type="molecule type" value="Genomic_DNA"/>
</dbReference>
<feature type="non-terminal residue" evidence="3">
    <location>
        <position position="55"/>
    </location>
</feature>
<dbReference type="InterPro" id="IPR026983">
    <property type="entry name" value="DHC"/>
</dbReference>
<dbReference type="GO" id="GO:0007018">
    <property type="term" value="P:microtubule-based movement"/>
    <property type="evidence" value="ECO:0007669"/>
    <property type="project" value="InterPro"/>
</dbReference>
<dbReference type="EMBL" id="CAJOBJ010061504">
    <property type="protein sequence ID" value="CAF4419749.1"/>
    <property type="molecule type" value="Genomic_DNA"/>
</dbReference>
<organism evidence="3 8">
    <name type="scientific">Rotaria magnacalcarata</name>
    <dbReference type="NCBI Taxonomy" id="392030"/>
    <lineage>
        <taxon>Eukaryota</taxon>
        <taxon>Metazoa</taxon>
        <taxon>Spiralia</taxon>
        <taxon>Gnathifera</taxon>
        <taxon>Rotifera</taxon>
        <taxon>Eurotatoria</taxon>
        <taxon>Bdelloidea</taxon>
        <taxon>Philodinida</taxon>
        <taxon>Philodinidae</taxon>
        <taxon>Rotaria</taxon>
    </lineage>
</organism>
<dbReference type="EMBL" id="CAJOBH010034526">
    <property type="protein sequence ID" value="CAF4295268.1"/>
    <property type="molecule type" value="Genomic_DNA"/>
</dbReference>
<dbReference type="PANTHER" id="PTHR22878:SF68">
    <property type="entry name" value="DYNEIN HEAVY CHAIN 6, AXONEMAL-LIKE"/>
    <property type="match status" value="1"/>
</dbReference>
<feature type="domain" description="Dynein heavy chain ATP-binding dynein motor region" evidence="1">
    <location>
        <begin position="1"/>
        <end position="55"/>
    </location>
</feature>
<dbReference type="AlphaFoldDB" id="A0A8S2TLB4"/>
<evidence type="ECO:0000313" key="6">
    <source>
        <dbReference type="EMBL" id="CAF4419749.1"/>
    </source>
</evidence>
<sequence length="55" mass="6251">ISTKVTLLNFMITSEGLQDQLLGIVVAKERPELEEERQALIITQAENQRLLKEAE</sequence>
<dbReference type="EMBL" id="CAJOBH010034169">
    <property type="protein sequence ID" value="CAF4293649.1"/>
    <property type="molecule type" value="Genomic_DNA"/>
</dbReference>
<name>A0A8S2TLB4_9BILA</name>
<dbReference type="InterPro" id="IPR035706">
    <property type="entry name" value="AAA_9"/>
</dbReference>
<comment type="caution">
    <text evidence="3">The sequence shown here is derived from an EMBL/GenBank/DDBJ whole genome shotgun (WGS) entry which is preliminary data.</text>
</comment>
<dbReference type="Proteomes" id="UP000676336">
    <property type="component" value="Unassembled WGS sequence"/>
</dbReference>
<evidence type="ECO:0000313" key="8">
    <source>
        <dbReference type="Proteomes" id="UP000681967"/>
    </source>
</evidence>
<protein>
    <recommendedName>
        <fullName evidence="1">Dynein heavy chain ATP-binding dynein motor region domain-containing protein</fullName>
    </recommendedName>
</protein>